<evidence type="ECO:0000313" key="3">
    <source>
        <dbReference type="Proteomes" id="UP001566331"/>
    </source>
</evidence>
<dbReference type="Proteomes" id="UP001566331">
    <property type="component" value="Unassembled WGS sequence"/>
</dbReference>
<gene>
    <name evidence="2" type="ORF">AB6713_12750</name>
</gene>
<reference evidence="2 3" key="1">
    <citation type="submission" date="2024-07" db="EMBL/GenBank/DDBJ databases">
        <title>Luteimonas salilacus sp. nov., isolated from the shore soil of Salt Lake in Tibet of China.</title>
        <authorList>
            <person name="Zhang X."/>
            <person name="Li A."/>
        </authorList>
    </citation>
    <scope>NUCLEOTIDE SEQUENCE [LARGE SCALE GENOMIC DNA]</scope>
    <source>
        <strain evidence="2 3">B3-2-R+30</strain>
    </source>
</reference>
<keyword evidence="3" id="KW-1185">Reference proteome</keyword>
<keyword evidence="1" id="KW-1133">Transmembrane helix</keyword>
<keyword evidence="1" id="KW-0812">Transmembrane</keyword>
<protein>
    <recommendedName>
        <fullName evidence="4">DUF3379 domain-containing protein</fullName>
    </recommendedName>
</protein>
<evidence type="ECO:0008006" key="4">
    <source>
        <dbReference type="Google" id="ProtNLM"/>
    </source>
</evidence>
<organism evidence="2 3">
    <name type="scientific">Luteimonas salinilitoris</name>
    <dbReference type="NCBI Taxonomy" id="3237697"/>
    <lineage>
        <taxon>Bacteria</taxon>
        <taxon>Pseudomonadati</taxon>
        <taxon>Pseudomonadota</taxon>
        <taxon>Gammaproteobacteria</taxon>
        <taxon>Lysobacterales</taxon>
        <taxon>Lysobacteraceae</taxon>
        <taxon>Luteimonas</taxon>
    </lineage>
</organism>
<comment type="caution">
    <text evidence="2">The sequence shown here is derived from an EMBL/GenBank/DDBJ whole genome shotgun (WGS) entry which is preliminary data.</text>
</comment>
<evidence type="ECO:0000256" key="1">
    <source>
        <dbReference type="SAM" id="Phobius"/>
    </source>
</evidence>
<feature type="transmembrane region" description="Helical" evidence="1">
    <location>
        <begin position="61"/>
        <end position="80"/>
    </location>
</feature>
<dbReference type="EMBL" id="JBFWIC010000017">
    <property type="protein sequence ID" value="MEZ0475474.1"/>
    <property type="molecule type" value="Genomic_DNA"/>
</dbReference>
<keyword evidence="1" id="KW-0472">Membrane</keyword>
<name>A0ABV4HVS3_9GAMM</name>
<accession>A0ABV4HVS3</accession>
<dbReference type="RefSeq" id="WP_370562508.1">
    <property type="nucleotide sequence ID" value="NZ_JBFWIB010000002.1"/>
</dbReference>
<sequence length="181" mass="19405">MNDHDDNHDHDELTRRLRALPRQMVPPARAWARVAEQIGREGRGPALHAGRGPRTRRPWRAVAGFAAAASVALLLALGVLRVPGPAPTGPAIATVTVTVTERQAERLTGEYRAALAEVPVERVPEELQPALAELDRSAAAILAAIHEAPGSGFLLDQLQRTYAQRLHLTRQAALGAAALLS</sequence>
<evidence type="ECO:0000313" key="2">
    <source>
        <dbReference type="EMBL" id="MEZ0475474.1"/>
    </source>
</evidence>
<proteinExistence type="predicted"/>